<dbReference type="GO" id="GO:0016874">
    <property type="term" value="F:ligase activity"/>
    <property type="evidence" value="ECO:0007669"/>
    <property type="project" value="UniProtKB-KW"/>
</dbReference>
<dbReference type="GO" id="GO:0005524">
    <property type="term" value="F:ATP binding"/>
    <property type="evidence" value="ECO:0007669"/>
    <property type="project" value="UniProtKB-UniRule"/>
</dbReference>
<organism evidence="6 7">
    <name type="scientific">Prolixibacter denitrificans</name>
    <dbReference type="NCBI Taxonomy" id="1541063"/>
    <lineage>
        <taxon>Bacteria</taxon>
        <taxon>Pseudomonadati</taxon>
        <taxon>Bacteroidota</taxon>
        <taxon>Bacteroidia</taxon>
        <taxon>Marinilabiliales</taxon>
        <taxon>Prolixibacteraceae</taxon>
        <taxon>Prolixibacter</taxon>
    </lineage>
</organism>
<comment type="caution">
    <text evidence="6">The sequence shown here is derived from an EMBL/GenBank/DDBJ whole genome shotgun (WGS) entry which is preliminary data.</text>
</comment>
<evidence type="ECO:0000313" key="7">
    <source>
        <dbReference type="Proteomes" id="UP000240621"/>
    </source>
</evidence>
<evidence type="ECO:0000256" key="3">
    <source>
        <dbReference type="ARBA" id="ARBA00022840"/>
    </source>
</evidence>
<dbReference type="PANTHER" id="PTHR43585:SF2">
    <property type="entry name" value="ATP-GRASP ENZYME FSQD"/>
    <property type="match status" value="1"/>
</dbReference>
<dbReference type="RefSeq" id="WP_106540436.1">
    <property type="nucleotide sequence ID" value="NZ_BLAU01000001.1"/>
</dbReference>
<dbReference type="InterPro" id="IPR011761">
    <property type="entry name" value="ATP-grasp"/>
</dbReference>
<feature type="domain" description="ATP-grasp" evidence="5">
    <location>
        <begin position="89"/>
        <end position="300"/>
    </location>
</feature>
<dbReference type="Gene3D" id="3.30.470.20">
    <property type="entry name" value="ATP-grasp fold, B domain"/>
    <property type="match status" value="1"/>
</dbReference>
<dbReference type="PROSITE" id="PS50975">
    <property type="entry name" value="ATP_GRASP"/>
    <property type="match status" value="1"/>
</dbReference>
<dbReference type="PANTHER" id="PTHR43585">
    <property type="entry name" value="FUMIPYRROLE BIOSYNTHESIS PROTEIN C"/>
    <property type="match status" value="1"/>
</dbReference>
<protein>
    <submittedName>
        <fullName evidence="6">ATP-grasp domain-containing protein</fullName>
    </submittedName>
</protein>
<evidence type="ECO:0000313" key="6">
    <source>
        <dbReference type="EMBL" id="PSK85386.1"/>
    </source>
</evidence>
<reference evidence="6 7" key="1">
    <citation type="submission" date="2018-03" db="EMBL/GenBank/DDBJ databases">
        <title>Genomic Encyclopedia of Archaeal and Bacterial Type Strains, Phase II (KMG-II): from individual species to whole genera.</title>
        <authorList>
            <person name="Goeker M."/>
        </authorList>
    </citation>
    <scope>NUCLEOTIDE SEQUENCE [LARGE SCALE GENOMIC DNA]</scope>
    <source>
        <strain evidence="6 7">DSM 27267</strain>
    </source>
</reference>
<sequence>MILLEGPYVSDFLKQTIKEYRIPVIRNSFSAGVFAEEEQPTISVEEAVQRMKRNPEQLIYTNSENSIHWIEEHLSFTSLPGRINLFKNKVRFRELLRPLFPDYFFQSIPFGELAKTDVSGFSFPFIIKPAVGFFSMGVYKVDKTDEWPGIVEKITEEVKLVQDLYPKEVFDSTEFIAEASIEGTEYAIDCYYNAEGEPVILNIMKHLFSSDKDMSDRVYITSKEVISSNLEPMKHFLKEMGMIAGVQNFAAHVEVRIDNNGRIVPIEVNPMRFGGWCTTPDLAWHAHGFNIYDYFLSKKEPDWDQLLAEKDGEVFSVVVLDNSTGKEGADIRSFDYERLLKNFENPLELRRVDYKSYPLFGFVFGQTRSDQMDELFRILTSDLTEYIRL</sequence>
<evidence type="ECO:0000256" key="1">
    <source>
        <dbReference type="ARBA" id="ARBA00022598"/>
    </source>
</evidence>
<dbReference type="AlphaFoldDB" id="A0A2P8CK89"/>
<evidence type="ECO:0000259" key="5">
    <source>
        <dbReference type="PROSITE" id="PS50975"/>
    </source>
</evidence>
<evidence type="ECO:0000256" key="2">
    <source>
        <dbReference type="ARBA" id="ARBA00022741"/>
    </source>
</evidence>
<gene>
    <name evidence="6" type="ORF">CLV93_101342</name>
</gene>
<dbReference type="GO" id="GO:0046872">
    <property type="term" value="F:metal ion binding"/>
    <property type="evidence" value="ECO:0007669"/>
    <property type="project" value="InterPro"/>
</dbReference>
<dbReference type="EMBL" id="PYGC01000001">
    <property type="protein sequence ID" value="PSK85386.1"/>
    <property type="molecule type" value="Genomic_DNA"/>
</dbReference>
<keyword evidence="2 4" id="KW-0547">Nucleotide-binding</keyword>
<dbReference type="Pfam" id="PF13535">
    <property type="entry name" value="ATP-grasp_4"/>
    <property type="match status" value="1"/>
</dbReference>
<accession>A0A2P8CK89</accession>
<dbReference type="Proteomes" id="UP000240621">
    <property type="component" value="Unassembled WGS sequence"/>
</dbReference>
<evidence type="ECO:0000256" key="4">
    <source>
        <dbReference type="PROSITE-ProRule" id="PRU00409"/>
    </source>
</evidence>
<proteinExistence type="predicted"/>
<keyword evidence="3 4" id="KW-0067">ATP-binding</keyword>
<name>A0A2P8CK89_9BACT</name>
<dbReference type="OrthoDB" id="9803907at2"/>
<dbReference type="InterPro" id="IPR052032">
    <property type="entry name" value="ATP-dep_AA_Ligase"/>
</dbReference>
<dbReference type="SUPFAM" id="SSF56059">
    <property type="entry name" value="Glutathione synthetase ATP-binding domain-like"/>
    <property type="match status" value="1"/>
</dbReference>
<keyword evidence="1" id="KW-0436">Ligase</keyword>